<dbReference type="SUPFAM" id="SSF53613">
    <property type="entry name" value="Ribokinase-like"/>
    <property type="match status" value="1"/>
</dbReference>
<dbReference type="PANTHER" id="PTHR20858">
    <property type="entry name" value="PHOSPHOMETHYLPYRIMIDINE KINASE"/>
    <property type="match status" value="1"/>
</dbReference>
<dbReference type="AlphaFoldDB" id="A0A8H3I8Q5"/>
<feature type="domain" description="Pyridoxamine kinase/Phosphomethylpyrimidine kinase" evidence="1">
    <location>
        <begin position="13"/>
        <end position="279"/>
    </location>
</feature>
<dbReference type="Gene3D" id="3.40.1190.20">
    <property type="match status" value="1"/>
</dbReference>
<dbReference type="GO" id="GO:0005829">
    <property type="term" value="C:cytosol"/>
    <property type="evidence" value="ECO:0007669"/>
    <property type="project" value="TreeGrafter"/>
</dbReference>
<evidence type="ECO:0000313" key="2">
    <source>
        <dbReference type="EMBL" id="CAF9919072.1"/>
    </source>
</evidence>
<dbReference type="NCBIfam" id="TIGR00097">
    <property type="entry name" value="HMP-P_kinase"/>
    <property type="match status" value="1"/>
</dbReference>
<sequence length="306" mass="32952">MDRRRILVIAGSDSSGGAGLEVDQRVIAVHKCYAMTTTTALTAQNTLGVGGIHHTPPEFVKQQIDACIEDIGVDIVKTGMLASAETIDVVADALERHGRPVSVIDPVMVATSGSQLLPQTAVRHLRLRLLPITTILTPNIPEAKLLVQDADDTHNEAMPIRGVEDIIDLAQRVQALGPDYVLVKGGHNSLTSELKTANSEAERKTVVNVLCSKDQTTVFQMRYQPSRNTHGTGCSLASAIASNLALGHVMVDAVERACRYVDIGIRTAPDLGQGSGPINHFHAVEVTEYAESSLQREDWTGRLKKS</sequence>
<dbReference type="CDD" id="cd01169">
    <property type="entry name" value="HMPP_kinase"/>
    <property type="match status" value="1"/>
</dbReference>
<dbReference type="GO" id="GO:0009228">
    <property type="term" value="P:thiamine biosynthetic process"/>
    <property type="evidence" value="ECO:0007669"/>
    <property type="project" value="InterPro"/>
</dbReference>
<dbReference type="Proteomes" id="UP000664521">
    <property type="component" value="Unassembled WGS sequence"/>
</dbReference>
<proteinExistence type="predicted"/>
<gene>
    <name evidence="2" type="ORF">HETSPECPRED_003937</name>
</gene>
<evidence type="ECO:0000259" key="1">
    <source>
        <dbReference type="Pfam" id="PF08543"/>
    </source>
</evidence>
<dbReference type="OrthoDB" id="10028886at2759"/>
<keyword evidence="3" id="KW-1185">Reference proteome</keyword>
<organism evidence="2 3">
    <name type="scientific">Heterodermia speciosa</name>
    <dbReference type="NCBI Taxonomy" id="116794"/>
    <lineage>
        <taxon>Eukaryota</taxon>
        <taxon>Fungi</taxon>
        <taxon>Dikarya</taxon>
        <taxon>Ascomycota</taxon>
        <taxon>Pezizomycotina</taxon>
        <taxon>Lecanoromycetes</taxon>
        <taxon>OSLEUM clade</taxon>
        <taxon>Lecanoromycetidae</taxon>
        <taxon>Caliciales</taxon>
        <taxon>Physciaceae</taxon>
        <taxon>Heterodermia</taxon>
    </lineage>
</organism>
<dbReference type="GO" id="GO:0008972">
    <property type="term" value="F:phosphomethylpyrimidine kinase activity"/>
    <property type="evidence" value="ECO:0007669"/>
    <property type="project" value="InterPro"/>
</dbReference>
<dbReference type="PANTHER" id="PTHR20858:SF17">
    <property type="entry name" value="HYDROXYMETHYLPYRIMIDINE_PHOSPHOMETHYLPYRIMIDINE KINASE THI20-RELATED"/>
    <property type="match status" value="1"/>
</dbReference>
<dbReference type="InterPro" id="IPR013749">
    <property type="entry name" value="PM/HMP-P_kinase-1"/>
</dbReference>
<accession>A0A8H3I8Q5</accession>
<comment type="caution">
    <text evidence="2">The sequence shown here is derived from an EMBL/GenBank/DDBJ whole genome shotgun (WGS) entry which is preliminary data.</text>
</comment>
<evidence type="ECO:0000313" key="3">
    <source>
        <dbReference type="Proteomes" id="UP000664521"/>
    </source>
</evidence>
<protein>
    <recommendedName>
        <fullName evidence="1">Pyridoxamine kinase/Phosphomethylpyrimidine kinase domain-containing protein</fullName>
    </recommendedName>
</protein>
<dbReference type="InterPro" id="IPR029056">
    <property type="entry name" value="Ribokinase-like"/>
</dbReference>
<dbReference type="EMBL" id="CAJPDS010000023">
    <property type="protein sequence ID" value="CAF9919072.1"/>
    <property type="molecule type" value="Genomic_DNA"/>
</dbReference>
<dbReference type="FunFam" id="3.40.1190.20:FF:000034">
    <property type="entry name" value="Putative hydroxymethylpyrimidine/ phosphomethylpyrimidine kinase 2"/>
    <property type="match status" value="1"/>
</dbReference>
<dbReference type="Pfam" id="PF08543">
    <property type="entry name" value="Phos_pyr_kin"/>
    <property type="match status" value="1"/>
</dbReference>
<name>A0A8H3I8Q5_9LECA</name>
<dbReference type="GO" id="GO:0008902">
    <property type="term" value="F:hydroxymethylpyrimidine kinase activity"/>
    <property type="evidence" value="ECO:0007669"/>
    <property type="project" value="TreeGrafter"/>
</dbReference>
<dbReference type="InterPro" id="IPR004399">
    <property type="entry name" value="HMP/HMP-P_kinase_dom"/>
</dbReference>
<reference evidence="2" key="1">
    <citation type="submission" date="2021-03" db="EMBL/GenBank/DDBJ databases">
        <authorList>
            <person name="Tagirdzhanova G."/>
        </authorList>
    </citation>
    <scope>NUCLEOTIDE SEQUENCE</scope>
</reference>